<sequence>ILGKLLVSVGFPIGCEGGESGKGTEQACETMATACFRVIKTMDKRTKQGFNQSGTETVTDIGQITDVGQNVAAVGQLTDVSSIGPVSVT</sequence>
<dbReference type="Proteomes" id="UP000824469">
    <property type="component" value="Unassembled WGS sequence"/>
</dbReference>
<dbReference type="AlphaFoldDB" id="A0AA38CGK6"/>
<dbReference type="EMBL" id="JAHRHJ020000010">
    <property type="protein sequence ID" value="KAH9299852.1"/>
    <property type="molecule type" value="Genomic_DNA"/>
</dbReference>
<evidence type="ECO:0000313" key="1">
    <source>
        <dbReference type="EMBL" id="KAH9299852.1"/>
    </source>
</evidence>
<proteinExistence type="predicted"/>
<name>A0AA38CGK6_TAXCH</name>
<gene>
    <name evidence="1" type="ORF">KI387_031534</name>
</gene>
<protein>
    <submittedName>
        <fullName evidence="1">Uncharacterized protein</fullName>
    </submittedName>
</protein>
<comment type="caution">
    <text evidence="1">The sequence shown here is derived from an EMBL/GenBank/DDBJ whole genome shotgun (WGS) entry which is preliminary data.</text>
</comment>
<reference evidence="1 2" key="1">
    <citation type="journal article" date="2021" name="Nat. Plants">
        <title>The Taxus genome provides insights into paclitaxel biosynthesis.</title>
        <authorList>
            <person name="Xiong X."/>
            <person name="Gou J."/>
            <person name="Liao Q."/>
            <person name="Li Y."/>
            <person name="Zhou Q."/>
            <person name="Bi G."/>
            <person name="Li C."/>
            <person name="Du R."/>
            <person name="Wang X."/>
            <person name="Sun T."/>
            <person name="Guo L."/>
            <person name="Liang H."/>
            <person name="Lu P."/>
            <person name="Wu Y."/>
            <person name="Zhang Z."/>
            <person name="Ro D.K."/>
            <person name="Shang Y."/>
            <person name="Huang S."/>
            <person name="Yan J."/>
        </authorList>
    </citation>
    <scope>NUCLEOTIDE SEQUENCE [LARGE SCALE GENOMIC DNA]</scope>
    <source>
        <strain evidence="1">Ta-2019</strain>
    </source>
</reference>
<organism evidence="1 2">
    <name type="scientific">Taxus chinensis</name>
    <name type="common">Chinese yew</name>
    <name type="synonym">Taxus wallichiana var. chinensis</name>
    <dbReference type="NCBI Taxonomy" id="29808"/>
    <lineage>
        <taxon>Eukaryota</taxon>
        <taxon>Viridiplantae</taxon>
        <taxon>Streptophyta</taxon>
        <taxon>Embryophyta</taxon>
        <taxon>Tracheophyta</taxon>
        <taxon>Spermatophyta</taxon>
        <taxon>Pinopsida</taxon>
        <taxon>Pinidae</taxon>
        <taxon>Conifers II</taxon>
        <taxon>Cupressales</taxon>
        <taxon>Taxaceae</taxon>
        <taxon>Taxus</taxon>
    </lineage>
</organism>
<feature type="non-terminal residue" evidence="1">
    <location>
        <position position="89"/>
    </location>
</feature>
<keyword evidence="2" id="KW-1185">Reference proteome</keyword>
<feature type="non-terminal residue" evidence="1">
    <location>
        <position position="1"/>
    </location>
</feature>
<evidence type="ECO:0000313" key="2">
    <source>
        <dbReference type="Proteomes" id="UP000824469"/>
    </source>
</evidence>
<accession>A0AA38CGK6</accession>